<feature type="domain" description="HTH cro/C1-type" evidence="1">
    <location>
        <begin position="17"/>
        <end position="68"/>
    </location>
</feature>
<accession>A0A5N1IXI6</accession>
<evidence type="ECO:0000259" key="1">
    <source>
        <dbReference type="PROSITE" id="PS50943"/>
    </source>
</evidence>
<evidence type="ECO:0000313" key="3">
    <source>
        <dbReference type="Proteomes" id="UP000326570"/>
    </source>
</evidence>
<dbReference type="InterPro" id="IPR010982">
    <property type="entry name" value="Lambda_DNA-bd_dom_sf"/>
</dbReference>
<dbReference type="PROSITE" id="PS50943">
    <property type="entry name" value="HTH_CROC1"/>
    <property type="match status" value="1"/>
</dbReference>
<protein>
    <submittedName>
        <fullName evidence="2">Helix-turn-helix transcriptional regulator</fullName>
    </submittedName>
</protein>
<organism evidence="2 3">
    <name type="scientific">Adhaeribacter soli</name>
    <dbReference type="NCBI Taxonomy" id="2607655"/>
    <lineage>
        <taxon>Bacteria</taxon>
        <taxon>Pseudomonadati</taxon>
        <taxon>Bacteroidota</taxon>
        <taxon>Cytophagia</taxon>
        <taxon>Cytophagales</taxon>
        <taxon>Hymenobacteraceae</taxon>
        <taxon>Adhaeribacter</taxon>
    </lineage>
</organism>
<keyword evidence="3" id="KW-1185">Reference proteome</keyword>
<dbReference type="CDD" id="cd00093">
    <property type="entry name" value="HTH_XRE"/>
    <property type="match status" value="1"/>
</dbReference>
<name>A0A5N1IXI6_9BACT</name>
<sequence>MARIKNQKLIDAVAARVKQLREAKKVTLEVFYHDTSIHLARIESGKANITISTLEAICSYLGITLTEFFSEGFN</sequence>
<dbReference type="Proteomes" id="UP000326570">
    <property type="component" value="Unassembled WGS sequence"/>
</dbReference>
<dbReference type="GO" id="GO:0003677">
    <property type="term" value="F:DNA binding"/>
    <property type="evidence" value="ECO:0007669"/>
    <property type="project" value="InterPro"/>
</dbReference>
<dbReference type="Pfam" id="PF01381">
    <property type="entry name" value="HTH_3"/>
    <property type="match status" value="1"/>
</dbReference>
<evidence type="ECO:0000313" key="2">
    <source>
        <dbReference type="EMBL" id="KAA9339050.1"/>
    </source>
</evidence>
<dbReference type="Gene3D" id="1.10.260.40">
    <property type="entry name" value="lambda repressor-like DNA-binding domains"/>
    <property type="match status" value="1"/>
</dbReference>
<dbReference type="SUPFAM" id="SSF47413">
    <property type="entry name" value="lambda repressor-like DNA-binding domains"/>
    <property type="match status" value="1"/>
</dbReference>
<comment type="caution">
    <text evidence="2">The sequence shown here is derived from an EMBL/GenBank/DDBJ whole genome shotgun (WGS) entry which is preliminary data.</text>
</comment>
<reference evidence="2 3" key="1">
    <citation type="submission" date="2019-09" db="EMBL/GenBank/DDBJ databases">
        <title>Genome sequence of Adhaeribacter sp. M2.</title>
        <authorList>
            <person name="Srinivasan S."/>
        </authorList>
    </citation>
    <scope>NUCLEOTIDE SEQUENCE [LARGE SCALE GENOMIC DNA]</scope>
    <source>
        <strain evidence="2 3">M2</strain>
    </source>
</reference>
<dbReference type="AlphaFoldDB" id="A0A5N1IXI6"/>
<dbReference type="InterPro" id="IPR001387">
    <property type="entry name" value="Cro/C1-type_HTH"/>
</dbReference>
<proteinExistence type="predicted"/>
<dbReference type="SMART" id="SM00530">
    <property type="entry name" value="HTH_XRE"/>
    <property type="match status" value="1"/>
</dbReference>
<gene>
    <name evidence="2" type="ORF">F0P94_08350</name>
</gene>
<dbReference type="EMBL" id="VTWT01000004">
    <property type="protein sequence ID" value="KAA9339050.1"/>
    <property type="molecule type" value="Genomic_DNA"/>
</dbReference>